<reference evidence="1 2" key="1">
    <citation type="submission" date="2021-06" db="EMBL/GenBank/DDBJ databases">
        <title>Caerostris extrusa draft genome.</title>
        <authorList>
            <person name="Kono N."/>
            <person name="Arakawa K."/>
        </authorList>
    </citation>
    <scope>NUCLEOTIDE SEQUENCE [LARGE SCALE GENOMIC DNA]</scope>
</reference>
<comment type="caution">
    <text evidence="1">The sequence shown here is derived from an EMBL/GenBank/DDBJ whole genome shotgun (WGS) entry which is preliminary data.</text>
</comment>
<keyword evidence="2" id="KW-1185">Reference proteome</keyword>
<name>A0AAV4XR95_CAEEX</name>
<sequence>MEFRHQKKNVSWLPEEDFGAIYHRCCRCRQVYLYGCGIDFLRSLRATRPVPGTIPAGSIETKESFVEIPSSSPWKFGVLQLVYEFFSAWSIV</sequence>
<dbReference type="AlphaFoldDB" id="A0AAV4XR95"/>
<evidence type="ECO:0000313" key="2">
    <source>
        <dbReference type="Proteomes" id="UP001054945"/>
    </source>
</evidence>
<organism evidence="1 2">
    <name type="scientific">Caerostris extrusa</name>
    <name type="common">Bark spider</name>
    <name type="synonym">Caerostris bankana</name>
    <dbReference type="NCBI Taxonomy" id="172846"/>
    <lineage>
        <taxon>Eukaryota</taxon>
        <taxon>Metazoa</taxon>
        <taxon>Ecdysozoa</taxon>
        <taxon>Arthropoda</taxon>
        <taxon>Chelicerata</taxon>
        <taxon>Arachnida</taxon>
        <taxon>Araneae</taxon>
        <taxon>Araneomorphae</taxon>
        <taxon>Entelegynae</taxon>
        <taxon>Araneoidea</taxon>
        <taxon>Araneidae</taxon>
        <taxon>Caerostris</taxon>
    </lineage>
</organism>
<dbReference type="Proteomes" id="UP001054945">
    <property type="component" value="Unassembled WGS sequence"/>
</dbReference>
<accession>A0AAV4XR95</accession>
<gene>
    <name evidence="1" type="ORF">CEXT_7621</name>
</gene>
<dbReference type="EMBL" id="BPLR01000758">
    <property type="protein sequence ID" value="GIY97254.1"/>
    <property type="molecule type" value="Genomic_DNA"/>
</dbReference>
<proteinExistence type="predicted"/>
<evidence type="ECO:0000313" key="1">
    <source>
        <dbReference type="EMBL" id="GIY97254.1"/>
    </source>
</evidence>
<protein>
    <submittedName>
        <fullName evidence="1">Uncharacterized protein</fullName>
    </submittedName>
</protein>